<keyword evidence="2" id="KW-0805">Transcription regulation</keyword>
<dbReference type="GO" id="GO:0032993">
    <property type="term" value="C:protein-DNA complex"/>
    <property type="evidence" value="ECO:0007669"/>
    <property type="project" value="TreeGrafter"/>
</dbReference>
<evidence type="ECO:0000256" key="1">
    <source>
        <dbReference type="ARBA" id="ARBA00009437"/>
    </source>
</evidence>
<dbReference type="SUPFAM" id="SSF53850">
    <property type="entry name" value="Periplasmic binding protein-like II"/>
    <property type="match status" value="1"/>
</dbReference>
<dbReference type="EMBL" id="DVFN01000065">
    <property type="protein sequence ID" value="HIQ69530.1"/>
    <property type="molecule type" value="Genomic_DNA"/>
</dbReference>
<feature type="domain" description="HTH lysR-type" evidence="5">
    <location>
        <begin position="1"/>
        <end position="58"/>
    </location>
</feature>
<evidence type="ECO:0000256" key="2">
    <source>
        <dbReference type="ARBA" id="ARBA00023015"/>
    </source>
</evidence>
<dbReference type="InterPro" id="IPR036388">
    <property type="entry name" value="WH-like_DNA-bd_sf"/>
</dbReference>
<reference evidence="6" key="2">
    <citation type="journal article" date="2021" name="PeerJ">
        <title>Extensive microbial diversity within the chicken gut microbiome revealed by metagenomics and culture.</title>
        <authorList>
            <person name="Gilroy R."/>
            <person name="Ravi A."/>
            <person name="Getino M."/>
            <person name="Pursley I."/>
            <person name="Horton D.L."/>
            <person name="Alikhan N.F."/>
            <person name="Baker D."/>
            <person name="Gharbi K."/>
            <person name="Hall N."/>
            <person name="Watson M."/>
            <person name="Adriaenssens E.M."/>
            <person name="Foster-Nyarko E."/>
            <person name="Jarju S."/>
            <person name="Secka A."/>
            <person name="Antonio M."/>
            <person name="Oren A."/>
            <person name="Chaudhuri R.R."/>
            <person name="La Ragione R."/>
            <person name="Hildebrand F."/>
            <person name="Pallen M.J."/>
        </authorList>
    </citation>
    <scope>NUCLEOTIDE SEQUENCE</scope>
    <source>
        <strain evidence="6">ChiSjej2B20-13462</strain>
    </source>
</reference>
<dbReference type="FunFam" id="1.10.10.10:FF:000001">
    <property type="entry name" value="LysR family transcriptional regulator"/>
    <property type="match status" value="1"/>
</dbReference>
<evidence type="ECO:0000313" key="6">
    <source>
        <dbReference type="EMBL" id="HIQ69530.1"/>
    </source>
</evidence>
<dbReference type="Gene3D" id="3.40.190.290">
    <property type="match status" value="1"/>
</dbReference>
<evidence type="ECO:0000259" key="5">
    <source>
        <dbReference type="PROSITE" id="PS50931"/>
    </source>
</evidence>
<dbReference type="InterPro" id="IPR005119">
    <property type="entry name" value="LysR_subst-bd"/>
</dbReference>
<dbReference type="PANTHER" id="PTHR30346:SF0">
    <property type="entry name" value="HCA OPERON TRANSCRIPTIONAL ACTIVATOR HCAR"/>
    <property type="match status" value="1"/>
</dbReference>
<proteinExistence type="inferred from homology"/>
<dbReference type="SUPFAM" id="SSF46785">
    <property type="entry name" value="Winged helix' DNA-binding domain"/>
    <property type="match status" value="1"/>
</dbReference>
<comment type="caution">
    <text evidence="6">The sequence shown here is derived from an EMBL/GenBank/DDBJ whole genome shotgun (WGS) entry which is preliminary data.</text>
</comment>
<evidence type="ECO:0000256" key="4">
    <source>
        <dbReference type="ARBA" id="ARBA00023163"/>
    </source>
</evidence>
<dbReference type="PROSITE" id="PS50931">
    <property type="entry name" value="HTH_LYSR"/>
    <property type="match status" value="1"/>
</dbReference>
<dbReference type="GO" id="GO:0003700">
    <property type="term" value="F:DNA-binding transcription factor activity"/>
    <property type="evidence" value="ECO:0007669"/>
    <property type="project" value="InterPro"/>
</dbReference>
<gene>
    <name evidence="6" type="ORF">IAA67_04270</name>
</gene>
<dbReference type="Proteomes" id="UP000886874">
    <property type="component" value="Unassembled WGS sequence"/>
</dbReference>
<keyword evidence="3" id="KW-0238">DNA-binding</keyword>
<evidence type="ECO:0000313" key="7">
    <source>
        <dbReference type="Proteomes" id="UP000886874"/>
    </source>
</evidence>
<name>A0A9D1CNJ4_9FIRM</name>
<dbReference type="CDD" id="cd05466">
    <property type="entry name" value="PBP2_LTTR_substrate"/>
    <property type="match status" value="1"/>
</dbReference>
<evidence type="ECO:0000256" key="3">
    <source>
        <dbReference type="ARBA" id="ARBA00023125"/>
    </source>
</evidence>
<dbReference type="PRINTS" id="PR00039">
    <property type="entry name" value="HTHLYSR"/>
</dbReference>
<sequence length="290" mass="32312">MNTTQLECFLAVANFLNFSRAAEQLRITQPAVSYQINTLEDELGAKLFERTSKAVRLTQAGYLFFQYAGDILKLAGMSKARVKEALEQLPQVLGIGCRNFLELRLLEPVLQQFRLVAPRVQPQLRLIPFASLENLLEDGEIEALFSLEPPPSKGVFRELRRCPLVCVCSLDHPLAGRDGVTVEELQAAGPIAICAPQFYPPTLSAIQSKLIGGRKPQDIYFCDNLEIAYTLAEAGYCYLVMPALSPDRLPGLTYIPVPELPSVPFGVFYREGRLSPALRQFLKLIDHTLT</sequence>
<dbReference type="InterPro" id="IPR000847">
    <property type="entry name" value="LysR_HTH_N"/>
</dbReference>
<accession>A0A9D1CNJ4</accession>
<dbReference type="PANTHER" id="PTHR30346">
    <property type="entry name" value="TRANSCRIPTIONAL DUAL REGULATOR HCAR-RELATED"/>
    <property type="match status" value="1"/>
</dbReference>
<dbReference type="AlphaFoldDB" id="A0A9D1CNJ4"/>
<dbReference type="GO" id="GO:0003677">
    <property type="term" value="F:DNA binding"/>
    <property type="evidence" value="ECO:0007669"/>
    <property type="project" value="UniProtKB-KW"/>
</dbReference>
<organism evidence="6 7">
    <name type="scientific">Candidatus Avoscillospira stercorigallinarum</name>
    <dbReference type="NCBI Taxonomy" id="2840708"/>
    <lineage>
        <taxon>Bacteria</taxon>
        <taxon>Bacillati</taxon>
        <taxon>Bacillota</taxon>
        <taxon>Clostridia</taxon>
        <taxon>Eubacteriales</taxon>
        <taxon>Oscillospiraceae</taxon>
        <taxon>Oscillospiraceae incertae sedis</taxon>
        <taxon>Candidatus Avoscillospira</taxon>
    </lineage>
</organism>
<protein>
    <submittedName>
        <fullName evidence="6">LysR family transcriptional regulator</fullName>
    </submittedName>
</protein>
<dbReference type="Pfam" id="PF03466">
    <property type="entry name" value="LysR_substrate"/>
    <property type="match status" value="1"/>
</dbReference>
<dbReference type="Pfam" id="PF00126">
    <property type="entry name" value="HTH_1"/>
    <property type="match status" value="1"/>
</dbReference>
<keyword evidence="4" id="KW-0804">Transcription</keyword>
<comment type="similarity">
    <text evidence="1">Belongs to the LysR transcriptional regulatory family.</text>
</comment>
<reference evidence="6" key="1">
    <citation type="submission" date="2020-10" db="EMBL/GenBank/DDBJ databases">
        <authorList>
            <person name="Gilroy R."/>
        </authorList>
    </citation>
    <scope>NUCLEOTIDE SEQUENCE</scope>
    <source>
        <strain evidence="6">ChiSjej2B20-13462</strain>
    </source>
</reference>
<dbReference type="InterPro" id="IPR036390">
    <property type="entry name" value="WH_DNA-bd_sf"/>
</dbReference>
<dbReference type="Gene3D" id="1.10.10.10">
    <property type="entry name" value="Winged helix-like DNA-binding domain superfamily/Winged helix DNA-binding domain"/>
    <property type="match status" value="1"/>
</dbReference>